<evidence type="ECO:0000313" key="1">
    <source>
        <dbReference type="EMBL" id="KAF9334547.1"/>
    </source>
</evidence>
<comment type="caution">
    <text evidence="1">The sequence shown here is derived from an EMBL/GenBank/DDBJ whole genome shotgun (WGS) entry which is preliminary data.</text>
</comment>
<evidence type="ECO:0000313" key="2">
    <source>
        <dbReference type="Proteomes" id="UP000696485"/>
    </source>
</evidence>
<dbReference type="Proteomes" id="UP000696485">
    <property type="component" value="Unassembled WGS sequence"/>
</dbReference>
<organism evidence="1 2">
    <name type="scientific">Podila minutissima</name>
    <dbReference type="NCBI Taxonomy" id="64525"/>
    <lineage>
        <taxon>Eukaryota</taxon>
        <taxon>Fungi</taxon>
        <taxon>Fungi incertae sedis</taxon>
        <taxon>Mucoromycota</taxon>
        <taxon>Mortierellomycotina</taxon>
        <taxon>Mortierellomycetes</taxon>
        <taxon>Mortierellales</taxon>
        <taxon>Mortierellaceae</taxon>
        <taxon>Podila</taxon>
    </lineage>
</organism>
<reference evidence="1" key="1">
    <citation type="journal article" date="2020" name="Fungal Divers.">
        <title>Resolving the Mortierellaceae phylogeny through synthesis of multi-gene phylogenetics and phylogenomics.</title>
        <authorList>
            <person name="Vandepol N."/>
            <person name="Liber J."/>
            <person name="Desiro A."/>
            <person name="Na H."/>
            <person name="Kennedy M."/>
            <person name="Barry K."/>
            <person name="Grigoriev I.V."/>
            <person name="Miller A.N."/>
            <person name="O'Donnell K."/>
            <person name="Stajich J.E."/>
            <person name="Bonito G."/>
        </authorList>
    </citation>
    <scope>NUCLEOTIDE SEQUENCE</scope>
    <source>
        <strain evidence="1">NVP1</strain>
    </source>
</reference>
<keyword evidence="2" id="KW-1185">Reference proteome</keyword>
<sequence>MSAPPAPAPTNVVTWVCQESFRADNTTSCIRYPKLKRCVKEGLANNLTFLCVDHDSIAVGGSGPVPLPAGIVPFQCTVAACPQEAPEKEPKEKKHKNAASAVARSQESAIRWAGMMVLAMAVAPMVLAM</sequence>
<protein>
    <submittedName>
        <fullName evidence="1">Uncharacterized protein</fullName>
    </submittedName>
</protein>
<accession>A0A9P5SP68</accession>
<gene>
    <name evidence="1" type="ORF">BG006_001963</name>
</gene>
<name>A0A9P5SP68_9FUNG</name>
<proteinExistence type="predicted"/>
<dbReference type="AlphaFoldDB" id="A0A9P5SP68"/>
<dbReference type="EMBL" id="JAAAUY010000142">
    <property type="protein sequence ID" value="KAF9334547.1"/>
    <property type="molecule type" value="Genomic_DNA"/>
</dbReference>